<sequence length="354" mass="36781">MTTVKTALTDVRVFDGTRLSEPTTVVIDGAVLGDDAAGARTVGCDGATLLPGLIDAHVHLVVPDDLTKLAGHGITTALDMACWPAERVDSFRGRVPDIRSAGVPAIGPGGNHARMPGMPAEAILTSPNQAKDFVARRVAEGSDYIKIVIEGDLLDQATIEAVITEGKVNGKLTIAHASSVDAYRRAVHAGADVVTHVPRDGVLDPGTVALMAKRRQVAVPTLTMMEAVVDGARVPGEDYAFCRDTVAALHEAGVPVLAGTDAFSGHAPIPNPVVHGPSLHRELALLVAAGLTPAEALRAATTLPARHFGLPDRGAVRPGLRADLLLVDGDPLSDITATRHIRGAWSAGTEITHV</sequence>
<dbReference type="Gene3D" id="3.40.50.10910">
    <property type="entry name" value="Amidohydrolase"/>
    <property type="match status" value="1"/>
</dbReference>
<dbReference type="RefSeq" id="WP_209338970.1">
    <property type="nucleotide sequence ID" value="NZ_JAGIQL010000017.1"/>
</dbReference>
<name>A0A940RX26_9ACTN</name>
<evidence type="ECO:0000313" key="3">
    <source>
        <dbReference type="Proteomes" id="UP000670475"/>
    </source>
</evidence>
<protein>
    <submittedName>
        <fullName evidence="2">Amidohydrolase family protein</fullName>
    </submittedName>
</protein>
<dbReference type="PANTHER" id="PTHR43135:SF3">
    <property type="entry name" value="ALPHA-D-RIBOSE 1-METHYLPHOSPHONATE 5-TRIPHOSPHATE DIPHOSPHATASE"/>
    <property type="match status" value="1"/>
</dbReference>
<dbReference type="Pfam" id="PF01979">
    <property type="entry name" value="Amidohydro_1"/>
    <property type="match status" value="1"/>
</dbReference>
<dbReference type="Proteomes" id="UP000670475">
    <property type="component" value="Unassembled WGS sequence"/>
</dbReference>
<dbReference type="SUPFAM" id="SSF51338">
    <property type="entry name" value="Composite domain of metallo-dependent hydrolases"/>
    <property type="match status" value="1"/>
</dbReference>
<dbReference type="AlphaFoldDB" id="A0A940RX26"/>
<comment type="caution">
    <text evidence="2">The sequence shown here is derived from an EMBL/GenBank/DDBJ whole genome shotgun (WGS) entry which is preliminary data.</text>
</comment>
<feature type="domain" description="Amidohydrolase-related" evidence="1">
    <location>
        <begin position="48"/>
        <end position="338"/>
    </location>
</feature>
<dbReference type="Gene3D" id="3.30.110.90">
    <property type="entry name" value="Amidohydrolase"/>
    <property type="match status" value="1"/>
</dbReference>
<dbReference type="SUPFAM" id="SSF51556">
    <property type="entry name" value="Metallo-dependent hydrolases"/>
    <property type="match status" value="1"/>
</dbReference>
<evidence type="ECO:0000313" key="2">
    <source>
        <dbReference type="EMBL" id="MBP0457194.1"/>
    </source>
</evidence>
<dbReference type="InterPro" id="IPR011059">
    <property type="entry name" value="Metal-dep_hydrolase_composite"/>
</dbReference>
<proteinExistence type="predicted"/>
<dbReference type="InterPro" id="IPR051781">
    <property type="entry name" value="Metallo-dep_Hydrolase"/>
</dbReference>
<dbReference type="Gene3D" id="1.20.58.520">
    <property type="entry name" value="Amidohydrolase"/>
    <property type="match status" value="1"/>
</dbReference>
<reference evidence="2" key="1">
    <citation type="submission" date="2021-03" db="EMBL/GenBank/DDBJ databases">
        <title>Whole genome sequence of Streptomyces bomunensis MMS17-BM035.</title>
        <authorList>
            <person name="Lee J.H."/>
        </authorList>
    </citation>
    <scope>NUCLEOTIDE SEQUENCE</scope>
    <source>
        <strain evidence="2">MMS17-BM035</strain>
    </source>
</reference>
<dbReference type="EMBL" id="JAGIQL010000017">
    <property type="protein sequence ID" value="MBP0457194.1"/>
    <property type="molecule type" value="Genomic_DNA"/>
</dbReference>
<organism evidence="2 3">
    <name type="scientific">Streptomyces montanisoli</name>
    <dbReference type="NCBI Taxonomy" id="2798581"/>
    <lineage>
        <taxon>Bacteria</taxon>
        <taxon>Bacillati</taxon>
        <taxon>Actinomycetota</taxon>
        <taxon>Actinomycetes</taxon>
        <taxon>Kitasatosporales</taxon>
        <taxon>Streptomycetaceae</taxon>
        <taxon>Streptomyces</taxon>
    </lineage>
</organism>
<gene>
    <name evidence="2" type="ORF">JFN87_06725</name>
</gene>
<dbReference type="Gene3D" id="2.30.40.10">
    <property type="entry name" value="Urease, subunit C, domain 1"/>
    <property type="match status" value="1"/>
</dbReference>
<keyword evidence="3" id="KW-1185">Reference proteome</keyword>
<accession>A0A940RX26</accession>
<dbReference type="InterPro" id="IPR006680">
    <property type="entry name" value="Amidohydro-rel"/>
</dbReference>
<dbReference type="InterPro" id="IPR032466">
    <property type="entry name" value="Metal_Hydrolase"/>
</dbReference>
<dbReference type="GO" id="GO:0016810">
    <property type="term" value="F:hydrolase activity, acting on carbon-nitrogen (but not peptide) bonds"/>
    <property type="evidence" value="ECO:0007669"/>
    <property type="project" value="InterPro"/>
</dbReference>
<evidence type="ECO:0000259" key="1">
    <source>
        <dbReference type="Pfam" id="PF01979"/>
    </source>
</evidence>
<dbReference type="PANTHER" id="PTHR43135">
    <property type="entry name" value="ALPHA-D-RIBOSE 1-METHYLPHOSPHONATE 5-TRIPHOSPHATE DIPHOSPHATASE"/>
    <property type="match status" value="1"/>
</dbReference>